<organism evidence="2 3">
    <name type="scientific">Drosophila rubida</name>
    <dbReference type="NCBI Taxonomy" id="30044"/>
    <lineage>
        <taxon>Eukaryota</taxon>
        <taxon>Metazoa</taxon>
        <taxon>Ecdysozoa</taxon>
        <taxon>Arthropoda</taxon>
        <taxon>Hexapoda</taxon>
        <taxon>Insecta</taxon>
        <taxon>Pterygota</taxon>
        <taxon>Neoptera</taxon>
        <taxon>Endopterygota</taxon>
        <taxon>Diptera</taxon>
        <taxon>Brachycera</taxon>
        <taxon>Muscomorpha</taxon>
        <taxon>Ephydroidea</taxon>
        <taxon>Drosophilidae</taxon>
        <taxon>Drosophila</taxon>
    </lineage>
</organism>
<evidence type="ECO:0000313" key="2">
    <source>
        <dbReference type="EMBL" id="KAH8360259.1"/>
    </source>
</evidence>
<keyword evidence="3" id="KW-1185">Reference proteome</keyword>
<accession>A0AAD4JX64</accession>
<feature type="compositionally biased region" description="Basic and acidic residues" evidence="1">
    <location>
        <begin position="214"/>
        <end position="223"/>
    </location>
</feature>
<name>A0AAD4JX64_9MUSC</name>
<reference evidence="2" key="1">
    <citation type="journal article" date="2021" name="Mol. Ecol. Resour.">
        <title>Phylogenomic analyses of the genus Drosophila reveals genomic signals of climate adaptation.</title>
        <authorList>
            <person name="Li F."/>
            <person name="Rane R.V."/>
            <person name="Luria V."/>
            <person name="Xiong Z."/>
            <person name="Chen J."/>
            <person name="Li Z."/>
            <person name="Catullo R.A."/>
            <person name="Griffin P.C."/>
            <person name="Schiffer M."/>
            <person name="Pearce S."/>
            <person name="Lee S.F."/>
            <person name="McElroy K."/>
            <person name="Stocker A."/>
            <person name="Shirriffs J."/>
            <person name="Cockerell F."/>
            <person name="Coppin C."/>
            <person name="Sgro C.M."/>
            <person name="Karger A."/>
            <person name="Cain J.W."/>
            <person name="Weber J.A."/>
            <person name="Santpere G."/>
            <person name="Kirschner M.W."/>
            <person name="Hoffmann A.A."/>
            <person name="Oakeshott J.G."/>
            <person name="Zhang G."/>
        </authorList>
    </citation>
    <scope>NUCLEOTIDE SEQUENCE</scope>
    <source>
        <strain evidence="2">BGI-SZ-2011g</strain>
    </source>
</reference>
<evidence type="ECO:0000313" key="3">
    <source>
        <dbReference type="Proteomes" id="UP001200034"/>
    </source>
</evidence>
<sequence length="435" mass="48745">GRNSTRVLHVVNNFQPNRSEEEFFDCVSGGDSDRDCKSKKSTSKKMCSCKSSKAMSANKCPNKSETSRLDDPDALRSALERIAHGTQMMLQNFEHTKSGGRKPCSATLEITARLITEGNENNPNCQLNGRPVTMKMPLEFDPTTGQLGTRSATSSRHIACKDKCAYEQPEQSKTGTVSSKVRRAKYKLASLHAFNSEVFAGSCTPTAPFSTNDTESRKSEELKPVTVPLPVPGFPHSPQAWEEKQTEPITDDSQITTEVEWKPEPLPPLPADDETKMLDHGEIGDVSVKSDIEQPKGAKRYFMALPQHRDFSNCSPCRYYPSPIMDEEGNIFCPGQCGCCQCAWKKRSFDHNREHTNIKVCRCVQRGTIFTNYNQRENCSQISDFDFCPCREKAEAKFLELYNCEMWSSPTATRGPEVQIDQIVELLTPTQPRSP</sequence>
<gene>
    <name evidence="2" type="ORF">KR093_011640</name>
</gene>
<dbReference type="AlphaFoldDB" id="A0AAD4JX64"/>
<proteinExistence type="predicted"/>
<feature type="non-terminal residue" evidence="2">
    <location>
        <position position="1"/>
    </location>
</feature>
<evidence type="ECO:0000256" key="1">
    <source>
        <dbReference type="SAM" id="MobiDB-lite"/>
    </source>
</evidence>
<feature type="region of interest" description="Disordered" evidence="1">
    <location>
        <begin position="209"/>
        <end position="231"/>
    </location>
</feature>
<dbReference type="EMBL" id="JAJJHW010003409">
    <property type="protein sequence ID" value="KAH8360259.1"/>
    <property type="molecule type" value="Genomic_DNA"/>
</dbReference>
<protein>
    <submittedName>
        <fullName evidence="2">Uncharacterized protein</fullName>
    </submittedName>
</protein>
<comment type="caution">
    <text evidence="2">The sequence shown here is derived from an EMBL/GenBank/DDBJ whole genome shotgun (WGS) entry which is preliminary data.</text>
</comment>
<dbReference type="Proteomes" id="UP001200034">
    <property type="component" value="Unassembled WGS sequence"/>
</dbReference>